<reference evidence="3" key="1">
    <citation type="journal article" date="2014" name="Proc. Natl. Acad. Sci. U.S.A.">
        <title>Extensive sampling of basidiomycete genomes demonstrates inadequacy of the white-rot/brown-rot paradigm for wood decay fungi.</title>
        <authorList>
            <person name="Riley R."/>
            <person name="Salamov A.A."/>
            <person name="Brown D.W."/>
            <person name="Nagy L.G."/>
            <person name="Floudas D."/>
            <person name="Held B.W."/>
            <person name="Levasseur A."/>
            <person name="Lombard V."/>
            <person name="Morin E."/>
            <person name="Otillar R."/>
            <person name="Lindquist E.A."/>
            <person name="Sun H."/>
            <person name="LaButti K.M."/>
            <person name="Schmutz J."/>
            <person name="Jabbour D."/>
            <person name="Luo H."/>
            <person name="Baker S.E."/>
            <person name="Pisabarro A.G."/>
            <person name="Walton J.D."/>
            <person name="Blanchette R.A."/>
            <person name="Henrissat B."/>
            <person name="Martin F."/>
            <person name="Cullen D."/>
            <person name="Hibbett D.S."/>
            <person name="Grigoriev I.V."/>
        </authorList>
    </citation>
    <scope>NUCLEOTIDE SEQUENCE [LARGE SCALE GENOMIC DNA]</scope>
    <source>
        <strain evidence="3">CBS 339.88</strain>
    </source>
</reference>
<accession>A0A067SXA4</accession>
<proteinExistence type="predicted"/>
<name>A0A067SXA4_GALM3</name>
<gene>
    <name evidence="2" type="ORF">GALMADRAFT_769283</name>
</gene>
<dbReference type="AlphaFoldDB" id="A0A067SXA4"/>
<protein>
    <submittedName>
        <fullName evidence="2">Uncharacterized protein</fullName>
    </submittedName>
</protein>
<feature type="region of interest" description="Disordered" evidence="1">
    <location>
        <begin position="163"/>
        <end position="272"/>
    </location>
</feature>
<organism evidence="2 3">
    <name type="scientific">Galerina marginata (strain CBS 339.88)</name>
    <dbReference type="NCBI Taxonomy" id="685588"/>
    <lineage>
        <taxon>Eukaryota</taxon>
        <taxon>Fungi</taxon>
        <taxon>Dikarya</taxon>
        <taxon>Basidiomycota</taxon>
        <taxon>Agaricomycotina</taxon>
        <taxon>Agaricomycetes</taxon>
        <taxon>Agaricomycetidae</taxon>
        <taxon>Agaricales</taxon>
        <taxon>Agaricineae</taxon>
        <taxon>Strophariaceae</taxon>
        <taxon>Galerina</taxon>
    </lineage>
</organism>
<feature type="compositionally biased region" description="Basic and acidic residues" evidence="1">
    <location>
        <begin position="301"/>
        <end position="312"/>
    </location>
</feature>
<keyword evidence="3" id="KW-1185">Reference proteome</keyword>
<dbReference type="HOGENOM" id="CLU_071334_0_0_1"/>
<dbReference type="Proteomes" id="UP000027222">
    <property type="component" value="Unassembled WGS sequence"/>
</dbReference>
<feature type="compositionally biased region" description="Polar residues" evidence="1">
    <location>
        <begin position="233"/>
        <end position="248"/>
    </location>
</feature>
<feature type="compositionally biased region" description="Polar residues" evidence="1">
    <location>
        <begin position="317"/>
        <end position="330"/>
    </location>
</feature>
<feature type="compositionally biased region" description="Polar residues" evidence="1">
    <location>
        <begin position="193"/>
        <end position="204"/>
    </location>
</feature>
<feature type="region of interest" description="Disordered" evidence="1">
    <location>
        <begin position="301"/>
        <end position="330"/>
    </location>
</feature>
<evidence type="ECO:0000256" key="1">
    <source>
        <dbReference type="SAM" id="MobiDB-lite"/>
    </source>
</evidence>
<evidence type="ECO:0000313" key="3">
    <source>
        <dbReference type="Proteomes" id="UP000027222"/>
    </source>
</evidence>
<dbReference type="EMBL" id="KL142389">
    <property type="protein sequence ID" value="KDR72324.1"/>
    <property type="molecule type" value="Genomic_DNA"/>
</dbReference>
<sequence>MKQYKIIGGGSSTPISDGTSFVITTSMKRYSGCTNGFSVHLHCGGELYWLFTIPPDYFSTYSDTTREIKSVKWKPKGSKKDVNFVVRVDKFTEGDNPAFTTYINGEYLATTKSRRPTTAGGKNIYIQPVGLPVTLTIFNNAELGNVEEFVQEMRNSEKTYFDLNADGSEGATRADGGPSSIPGTVMGLRSQDSKSMGSIDVNGNDSEDVIATHDGLSSTPPTGIRSPDPDFTEYSNPNGDGSEGISNIHNKHEGPSSSAGTEAHPPDANLVNQSSTIAWKKVVNNVLGLSKRMGSAFSIKERAPHQRQREVTCDGSDGTNGTSLNSDGGI</sequence>
<evidence type="ECO:0000313" key="2">
    <source>
        <dbReference type="EMBL" id="KDR72324.1"/>
    </source>
</evidence>